<organism evidence="6 7">
    <name type="scientific">Methylobacterium aquaticum</name>
    <dbReference type="NCBI Taxonomy" id="270351"/>
    <lineage>
        <taxon>Bacteria</taxon>
        <taxon>Pseudomonadati</taxon>
        <taxon>Pseudomonadota</taxon>
        <taxon>Alphaproteobacteria</taxon>
        <taxon>Hyphomicrobiales</taxon>
        <taxon>Methylobacteriaceae</taxon>
        <taxon>Methylobacterium</taxon>
    </lineage>
</organism>
<dbReference type="CDD" id="cd03219">
    <property type="entry name" value="ABC_Mj1267_LivG_branched"/>
    <property type="match status" value="1"/>
</dbReference>
<proteinExistence type="predicted"/>
<dbReference type="SUPFAM" id="SSF52540">
    <property type="entry name" value="P-loop containing nucleoside triphosphate hydrolases"/>
    <property type="match status" value="1"/>
</dbReference>
<protein>
    <submittedName>
        <fullName evidence="6">ABC transporter</fullName>
    </submittedName>
</protein>
<dbReference type="STRING" id="270351.Maq22A_c03160"/>
<dbReference type="KEGG" id="maqu:Maq22A_c03160"/>
<feature type="domain" description="ABC transporter" evidence="5">
    <location>
        <begin position="25"/>
        <end position="266"/>
    </location>
</feature>
<dbReference type="GO" id="GO:0005524">
    <property type="term" value="F:ATP binding"/>
    <property type="evidence" value="ECO:0007669"/>
    <property type="project" value="UniProtKB-KW"/>
</dbReference>
<evidence type="ECO:0000256" key="4">
    <source>
        <dbReference type="SAM" id="MobiDB-lite"/>
    </source>
</evidence>
<dbReference type="Proteomes" id="UP000061432">
    <property type="component" value="Chromosome"/>
</dbReference>
<dbReference type="GO" id="GO:0005886">
    <property type="term" value="C:plasma membrane"/>
    <property type="evidence" value="ECO:0007669"/>
    <property type="project" value="TreeGrafter"/>
</dbReference>
<reference evidence="6 7" key="1">
    <citation type="journal article" date="2015" name="Genome Announc.">
        <title>Complete Genome Sequence of Methylobacterium aquaticum Strain 22A, Isolated from Racomitrium japonicum Moss.</title>
        <authorList>
            <person name="Tani A."/>
            <person name="Ogura Y."/>
            <person name="Hayashi T."/>
            <person name="Kimbara K."/>
        </authorList>
    </citation>
    <scope>NUCLEOTIDE SEQUENCE [LARGE SCALE GENOMIC DNA]</scope>
    <source>
        <strain evidence="6 7">MA-22A</strain>
    </source>
</reference>
<dbReference type="PANTHER" id="PTHR45772:SF3">
    <property type="entry name" value="ABC TRANSPORTER ATP-BINDING PROTEIN"/>
    <property type="match status" value="1"/>
</dbReference>
<dbReference type="Gene3D" id="3.40.50.300">
    <property type="entry name" value="P-loop containing nucleotide triphosphate hydrolases"/>
    <property type="match status" value="1"/>
</dbReference>
<keyword evidence="2" id="KW-0547">Nucleotide-binding</keyword>
<evidence type="ECO:0000256" key="2">
    <source>
        <dbReference type="ARBA" id="ARBA00022741"/>
    </source>
</evidence>
<accession>A0A0C6EVK6</accession>
<dbReference type="PATRIC" id="fig|270351.10.peg.615"/>
<reference evidence="7" key="2">
    <citation type="submission" date="2015-01" db="EMBL/GenBank/DDBJ databases">
        <title>Complete genome sequence of Methylobacterium aquaticum strain 22A.</title>
        <authorList>
            <person name="Tani A."/>
            <person name="Ogura Y."/>
            <person name="Hayashi T."/>
        </authorList>
    </citation>
    <scope>NUCLEOTIDE SEQUENCE [LARGE SCALE GENOMIC DNA]</scope>
    <source>
        <strain evidence="7">MA-22A</strain>
    </source>
</reference>
<evidence type="ECO:0000256" key="3">
    <source>
        <dbReference type="ARBA" id="ARBA00022840"/>
    </source>
</evidence>
<dbReference type="PANTHER" id="PTHR45772">
    <property type="entry name" value="CONSERVED COMPONENT OF ABC TRANSPORTER FOR NATURAL AMINO ACIDS-RELATED"/>
    <property type="match status" value="1"/>
</dbReference>
<dbReference type="GO" id="GO:0016887">
    <property type="term" value="F:ATP hydrolysis activity"/>
    <property type="evidence" value="ECO:0007669"/>
    <property type="project" value="InterPro"/>
</dbReference>
<name>A0A0C6EVK6_9HYPH</name>
<dbReference type="SMART" id="SM00382">
    <property type="entry name" value="AAA"/>
    <property type="match status" value="1"/>
</dbReference>
<keyword evidence="3" id="KW-0067">ATP-binding</keyword>
<dbReference type="Pfam" id="PF12399">
    <property type="entry name" value="BCA_ABC_TP_C"/>
    <property type="match status" value="1"/>
</dbReference>
<feature type="region of interest" description="Disordered" evidence="4">
    <location>
        <begin position="1"/>
        <end position="24"/>
    </location>
</feature>
<dbReference type="InterPro" id="IPR027417">
    <property type="entry name" value="P-loop_NTPase"/>
</dbReference>
<evidence type="ECO:0000313" key="7">
    <source>
        <dbReference type="Proteomes" id="UP000061432"/>
    </source>
</evidence>
<evidence type="ECO:0000313" key="6">
    <source>
        <dbReference type="EMBL" id="BAQ44081.1"/>
    </source>
</evidence>
<sequence length="273" mass="28836">MSPAGMSPTGMSPTGTNPASTGPAIELSGVNKSFGPAKIINGVDLTVPAGERHAIIGPNGAGKSTLFHLISGRFAPTSGTIRLEGRDITGWRPAAINRAGLARSFQVTNIFPKLSVWENVRCAVLRAMGHGPSFWRGVEGLPGVAERTEEILSRIRLGHRASVAAGLLAYADQRALEIGIAIASDAKVILLDEPMAGMSHSESEHATQLIREVTTGRTLLMVEHDMAVVFGLADRISVLVYGRIIATDTPARIRENRAVQEAYLGVATGEEAA</sequence>
<dbReference type="InterPro" id="IPR003439">
    <property type="entry name" value="ABC_transporter-like_ATP-bd"/>
</dbReference>
<dbReference type="InterPro" id="IPR051120">
    <property type="entry name" value="ABC_AA/LPS_Transport"/>
</dbReference>
<dbReference type="InterPro" id="IPR003593">
    <property type="entry name" value="AAA+_ATPase"/>
</dbReference>
<dbReference type="InterPro" id="IPR032823">
    <property type="entry name" value="BCA_ABC_TP_C"/>
</dbReference>
<evidence type="ECO:0000256" key="1">
    <source>
        <dbReference type="ARBA" id="ARBA00022448"/>
    </source>
</evidence>
<gene>
    <name evidence="6" type="primary">livG</name>
    <name evidence="6" type="ORF">Maq22A_c03160</name>
</gene>
<feature type="compositionally biased region" description="Polar residues" evidence="4">
    <location>
        <begin position="9"/>
        <end position="20"/>
    </location>
</feature>
<dbReference type="Pfam" id="PF00005">
    <property type="entry name" value="ABC_tran"/>
    <property type="match status" value="1"/>
</dbReference>
<dbReference type="PROSITE" id="PS50893">
    <property type="entry name" value="ABC_TRANSPORTER_2"/>
    <property type="match status" value="1"/>
</dbReference>
<evidence type="ECO:0000259" key="5">
    <source>
        <dbReference type="PROSITE" id="PS50893"/>
    </source>
</evidence>
<keyword evidence="1" id="KW-0813">Transport</keyword>
<dbReference type="AlphaFoldDB" id="A0A0C6EVK6"/>
<dbReference type="EMBL" id="AP014704">
    <property type="protein sequence ID" value="BAQ44081.1"/>
    <property type="molecule type" value="Genomic_DNA"/>
</dbReference>